<name>A0A926IDW3_9FIRM</name>
<dbReference type="Pfam" id="PF26079">
    <property type="entry name" value="Baseplate_J_C"/>
    <property type="match status" value="1"/>
</dbReference>
<dbReference type="InterPro" id="IPR052399">
    <property type="entry name" value="Phage_Baseplate_Assmbl_Protein"/>
</dbReference>
<dbReference type="InterPro" id="IPR058530">
    <property type="entry name" value="Baseplate_J-like_C"/>
</dbReference>
<keyword evidence="5" id="KW-1185">Reference proteome</keyword>
<accession>A0A926IDW3</accession>
<dbReference type="Pfam" id="PF26078">
    <property type="entry name" value="Baseplate_J_M"/>
    <property type="match status" value="1"/>
</dbReference>
<feature type="domain" description="Baseplate J-like central" evidence="2">
    <location>
        <begin position="175"/>
        <end position="255"/>
    </location>
</feature>
<feature type="domain" description="Baseplate J-like C-terminal" evidence="3">
    <location>
        <begin position="261"/>
        <end position="349"/>
    </location>
</feature>
<evidence type="ECO:0000313" key="4">
    <source>
        <dbReference type="EMBL" id="MBC8579128.1"/>
    </source>
</evidence>
<sequence>MYNLTYEELLQRALDRVTATVDKTEGSFIYDAIAPTIVELHQCYLYINELENKVYADTAQGEYLERRTAERGINRKNAVNAIRTITFNADVPIGSRWGKEDLIYTVQYRTKKNQFGAICNQAGSIGNRYTGSMINIDSISGINDAQLGEIVVAGAESETDEQLRERFFNSFNDDAFGGNVQDYKNKVSALEGVGSVKVYPTWNGAGTVKLVLLGNDGSVPNDELIRKVQTQVDPTQNAGEGLGIAPIGHMVTVKPAKSVQVNIELNLTFKSGFSWSNVESSVREVITTYLEELRKEWATVNNVIVRIAHIESRILNIAGIEDISNTTINGETNNLSLTDEEVPVVGDITNG</sequence>
<dbReference type="InterPro" id="IPR058531">
    <property type="entry name" value="Baseplate_J_M"/>
</dbReference>
<evidence type="ECO:0000313" key="5">
    <source>
        <dbReference type="Proteomes" id="UP000655830"/>
    </source>
</evidence>
<evidence type="ECO:0000256" key="1">
    <source>
        <dbReference type="ARBA" id="ARBA00038087"/>
    </source>
</evidence>
<reference evidence="4" key="1">
    <citation type="submission" date="2020-08" db="EMBL/GenBank/DDBJ databases">
        <title>Genome public.</title>
        <authorList>
            <person name="Liu C."/>
            <person name="Sun Q."/>
        </authorList>
    </citation>
    <scope>NUCLEOTIDE SEQUENCE</scope>
    <source>
        <strain evidence="4">NSJ-12</strain>
    </source>
</reference>
<dbReference type="PANTHER" id="PTHR37829:SF3">
    <property type="entry name" value="PROTEIN JAYE-RELATED"/>
    <property type="match status" value="1"/>
</dbReference>
<evidence type="ECO:0000259" key="3">
    <source>
        <dbReference type="Pfam" id="PF26079"/>
    </source>
</evidence>
<organism evidence="4 5">
    <name type="scientific">Zhenhengia yiwuensis</name>
    <dbReference type="NCBI Taxonomy" id="2763666"/>
    <lineage>
        <taxon>Bacteria</taxon>
        <taxon>Bacillati</taxon>
        <taxon>Bacillota</taxon>
        <taxon>Clostridia</taxon>
        <taxon>Lachnospirales</taxon>
        <taxon>Lachnospiraceae</taxon>
        <taxon>Zhenhengia</taxon>
    </lineage>
</organism>
<comment type="caution">
    <text evidence="4">The sequence shown here is derived from an EMBL/GenBank/DDBJ whole genome shotgun (WGS) entry which is preliminary data.</text>
</comment>
<dbReference type="PANTHER" id="PTHR37829">
    <property type="entry name" value="PHAGE-LIKE ELEMENT PBSX PROTEIN XKDT"/>
    <property type="match status" value="1"/>
</dbReference>
<evidence type="ECO:0000259" key="2">
    <source>
        <dbReference type="Pfam" id="PF26078"/>
    </source>
</evidence>
<dbReference type="RefSeq" id="WP_249332283.1">
    <property type="nucleotide sequence ID" value="NZ_JACRSY010000008.1"/>
</dbReference>
<dbReference type="EMBL" id="JACRSY010000008">
    <property type="protein sequence ID" value="MBC8579128.1"/>
    <property type="molecule type" value="Genomic_DNA"/>
</dbReference>
<dbReference type="AlphaFoldDB" id="A0A926IDW3"/>
<protein>
    <submittedName>
        <fullName evidence="4">Baseplate J/gp47 family protein</fullName>
    </submittedName>
</protein>
<proteinExistence type="inferred from homology"/>
<dbReference type="Proteomes" id="UP000655830">
    <property type="component" value="Unassembled WGS sequence"/>
</dbReference>
<gene>
    <name evidence="4" type="ORF">H8718_06205</name>
</gene>
<comment type="similarity">
    <text evidence="1">Belongs to the Mu gp47/PBSX XkdT family.</text>
</comment>